<name>A0A6J4M0H6_9ACTN</name>
<reference evidence="2" key="1">
    <citation type="submission" date="2020-02" db="EMBL/GenBank/DDBJ databases">
        <authorList>
            <person name="Meier V. D."/>
        </authorList>
    </citation>
    <scope>NUCLEOTIDE SEQUENCE</scope>
    <source>
        <strain evidence="2">AVDCRST_MAG16</strain>
    </source>
</reference>
<accession>A0A6J4M0H6</accession>
<proteinExistence type="predicted"/>
<evidence type="ECO:0000313" key="2">
    <source>
        <dbReference type="EMBL" id="CAA9345609.1"/>
    </source>
</evidence>
<protein>
    <submittedName>
        <fullName evidence="2">Uncharacterized protein</fullName>
    </submittedName>
</protein>
<dbReference type="EMBL" id="CADCUE010000183">
    <property type="protein sequence ID" value="CAA9345609.1"/>
    <property type="molecule type" value="Genomic_DNA"/>
</dbReference>
<feature type="region of interest" description="Disordered" evidence="1">
    <location>
        <begin position="251"/>
        <end position="271"/>
    </location>
</feature>
<evidence type="ECO:0000256" key="1">
    <source>
        <dbReference type="SAM" id="MobiDB-lite"/>
    </source>
</evidence>
<organism evidence="2">
    <name type="scientific">uncultured Frankineae bacterium</name>
    <dbReference type="NCBI Taxonomy" id="437475"/>
    <lineage>
        <taxon>Bacteria</taxon>
        <taxon>Bacillati</taxon>
        <taxon>Actinomycetota</taxon>
        <taxon>Actinomycetes</taxon>
        <taxon>Frankiales</taxon>
        <taxon>environmental samples</taxon>
    </lineage>
</organism>
<dbReference type="AlphaFoldDB" id="A0A6J4M0H6"/>
<gene>
    <name evidence="2" type="ORF">AVDCRST_MAG16-2043</name>
</gene>
<sequence>MAQLSGSRAVADFDSASAMLRATAAALHGRTFPRLGQGRLAGAAVRASAALPLPLRRAAYARVSGAEAVPSDRLGDLDTEAVARWTVGQYPERRYPAVALGASNGAAVHLWAALGVPWLPQTWLLPVRARTDLDDPRRAMETGVRLAGPLLDAAPDLALHHMHDPNHDRLTLQRMAYFRVKRRRLGATYTRFLSDCLAPGGTVVVVDDRSRWPVTRIGERHVFQFGAQGGATVEEYFSGGPRVAAFLREQGAGRSRWDPPEPDDDAPEAEWGLDPSLLDDVQRWAAEHGHPVRRIVLDAPEDLSPVVADLHREWYLARGLPAERLLVESFVLVDPVAALRSGSVPFWSLFPVGPSVDRLAAYLHRATYDEVLALLFPHGTSSIGVAPPAQWQSALSTARRSGRLLSVDPARFPADFGHLARYGSALQRLGPLRPLPEEPLTLADLDRLVPGLLTVPDGQR</sequence>